<dbReference type="SMART" id="SM00234">
    <property type="entry name" value="START"/>
    <property type="match status" value="1"/>
</dbReference>
<dbReference type="PRINTS" id="PR00380">
    <property type="entry name" value="KINESINHEAVY"/>
</dbReference>
<dbReference type="InterPro" id="IPR036961">
    <property type="entry name" value="Kinesin_motor_dom_sf"/>
</dbReference>
<comment type="subunit">
    <text evidence="11">Interacts with ATAD3A.</text>
</comment>
<feature type="region of interest" description="Disordered" evidence="17">
    <location>
        <begin position="1966"/>
        <end position="1987"/>
    </location>
</feature>
<evidence type="ECO:0000256" key="16">
    <source>
        <dbReference type="SAM" id="Coils"/>
    </source>
</evidence>
<keyword evidence="4" id="KW-0597">Phosphoprotein</keyword>
<feature type="compositionally biased region" description="Basic and acidic residues" evidence="17">
    <location>
        <begin position="821"/>
        <end position="831"/>
    </location>
</feature>
<evidence type="ECO:0000256" key="4">
    <source>
        <dbReference type="ARBA" id="ARBA00022553"/>
    </source>
</evidence>
<evidence type="ECO:0000256" key="3">
    <source>
        <dbReference type="ARBA" id="ARBA00022490"/>
    </source>
</evidence>
<dbReference type="GO" id="GO:0005737">
    <property type="term" value="C:cytoplasm"/>
    <property type="evidence" value="ECO:0007669"/>
    <property type="project" value="UniProtKB-ARBA"/>
</dbReference>
<dbReference type="Gene3D" id="3.40.850.10">
    <property type="entry name" value="Kinesin motor domain"/>
    <property type="match status" value="1"/>
</dbReference>
<evidence type="ECO:0000256" key="10">
    <source>
        <dbReference type="ARBA" id="ARBA00023242"/>
    </source>
</evidence>
<feature type="compositionally biased region" description="Polar residues" evidence="17">
    <location>
        <begin position="769"/>
        <end position="779"/>
    </location>
</feature>
<feature type="compositionally biased region" description="Polar residues" evidence="17">
    <location>
        <begin position="702"/>
        <end position="718"/>
    </location>
</feature>
<evidence type="ECO:0000256" key="14">
    <source>
        <dbReference type="ARBA" id="ARBA00079037"/>
    </source>
</evidence>
<comment type="similarity">
    <text evidence="15">Belongs to the TRAFAC class myosin-kinesin ATPase superfamily. Kinesin family.</text>
</comment>
<dbReference type="Proteomes" id="UP000288216">
    <property type="component" value="Unassembled WGS sequence"/>
</dbReference>
<dbReference type="InterPro" id="IPR019821">
    <property type="entry name" value="Kinesin_motor_CS"/>
</dbReference>
<dbReference type="SUPFAM" id="SSF52540">
    <property type="entry name" value="P-loop containing nucleoside triphosphate hydrolases"/>
    <property type="match status" value="1"/>
</dbReference>
<dbReference type="GO" id="GO:0008017">
    <property type="term" value="F:microtubule binding"/>
    <property type="evidence" value="ECO:0007669"/>
    <property type="project" value="InterPro"/>
</dbReference>
<feature type="region of interest" description="Disordered" evidence="17">
    <location>
        <begin position="3983"/>
        <end position="4011"/>
    </location>
</feature>
<name>A0A401NJQ2_SCYTO</name>
<evidence type="ECO:0000256" key="12">
    <source>
        <dbReference type="ARBA" id="ARBA00057304"/>
    </source>
</evidence>
<evidence type="ECO:0000259" key="18">
    <source>
        <dbReference type="PROSITE" id="PS50067"/>
    </source>
</evidence>
<keyword evidence="9" id="KW-0206">Cytoskeleton</keyword>
<proteinExistence type="inferred from homology"/>
<dbReference type="SUPFAM" id="SSF55961">
    <property type="entry name" value="Bet v1-like"/>
    <property type="match status" value="1"/>
</dbReference>
<dbReference type="SUPFAM" id="SSF49879">
    <property type="entry name" value="SMAD/FHA domain"/>
    <property type="match status" value="1"/>
</dbReference>
<dbReference type="GO" id="GO:0007018">
    <property type="term" value="P:microtubule-based movement"/>
    <property type="evidence" value="ECO:0007669"/>
    <property type="project" value="InterPro"/>
</dbReference>
<evidence type="ECO:0000256" key="7">
    <source>
        <dbReference type="ARBA" id="ARBA00023054"/>
    </source>
</evidence>
<dbReference type="Gene3D" id="2.60.200.20">
    <property type="match status" value="1"/>
</dbReference>
<keyword evidence="10" id="KW-0539">Nucleus</keyword>
<dbReference type="GO" id="GO:0005524">
    <property type="term" value="F:ATP binding"/>
    <property type="evidence" value="ECO:0007669"/>
    <property type="project" value="UniProtKB-UniRule"/>
</dbReference>
<dbReference type="Pfam" id="PF00498">
    <property type="entry name" value="FHA"/>
    <property type="match status" value="1"/>
</dbReference>
<feature type="non-terminal residue" evidence="20">
    <location>
        <position position="1"/>
    </location>
</feature>
<feature type="domain" description="START" evidence="19">
    <location>
        <begin position="4349"/>
        <end position="4471"/>
    </location>
</feature>
<dbReference type="SMART" id="SM00129">
    <property type="entry name" value="KISc"/>
    <property type="match status" value="1"/>
</dbReference>
<evidence type="ECO:0000256" key="17">
    <source>
        <dbReference type="SAM" id="MobiDB-lite"/>
    </source>
</evidence>
<dbReference type="GO" id="GO:0005634">
    <property type="term" value="C:nucleus"/>
    <property type="evidence" value="ECO:0007669"/>
    <property type="project" value="UniProtKB-SubCell"/>
</dbReference>
<dbReference type="PANTHER" id="PTHR47117:SF1">
    <property type="entry name" value="STAR-RELATED LIPID TRANSFER PROTEIN 9"/>
    <property type="match status" value="1"/>
</dbReference>
<feature type="compositionally biased region" description="Polar residues" evidence="17">
    <location>
        <begin position="832"/>
        <end position="841"/>
    </location>
</feature>
<feature type="compositionally biased region" description="Basic and acidic residues" evidence="17">
    <location>
        <begin position="842"/>
        <end position="851"/>
    </location>
</feature>
<dbReference type="OrthoDB" id="3176171at2759"/>
<evidence type="ECO:0000256" key="1">
    <source>
        <dbReference type="ARBA" id="ARBA00004114"/>
    </source>
</evidence>
<dbReference type="PROSITE" id="PS50067">
    <property type="entry name" value="KINESIN_MOTOR_2"/>
    <property type="match status" value="1"/>
</dbReference>
<protein>
    <recommendedName>
        <fullName evidence="13">StAR-related lipid transfer protein 9</fullName>
    </recommendedName>
    <alternativeName>
        <fullName evidence="14">START domain-containing protein 9</fullName>
    </alternativeName>
</protein>
<dbReference type="GO" id="GO:0008289">
    <property type="term" value="F:lipid binding"/>
    <property type="evidence" value="ECO:0007669"/>
    <property type="project" value="InterPro"/>
</dbReference>
<reference evidence="20 21" key="1">
    <citation type="journal article" date="2018" name="Nat. Ecol. Evol.">
        <title>Shark genomes provide insights into elasmobranch evolution and the origin of vertebrates.</title>
        <authorList>
            <person name="Hara Y"/>
            <person name="Yamaguchi K"/>
            <person name="Onimaru K"/>
            <person name="Kadota M"/>
            <person name="Koyanagi M"/>
            <person name="Keeley SD"/>
            <person name="Tatsumi K"/>
            <person name="Tanaka K"/>
            <person name="Motone F"/>
            <person name="Kageyama Y"/>
            <person name="Nozu R"/>
            <person name="Adachi N"/>
            <person name="Nishimura O"/>
            <person name="Nakagawa R"/>
            <person name="Tanegashima C"/>
            <person name="Kiyatake I"/>
            <person name="Matsumoto R"/>
            <person name="Murakumo K"/>
            <person name="Nishida K"/>
            <person name="Terakita A"/>
            <person name="Kuratani S"/>
            <person name="Sato K"/>
            <person name="Hyodo S Kuraku.S."/>
        </authorList>
    </citation>
    <scope>NUCLEOTIDE SEQUENCE [LARGE SCALE GENOMIC DNA]</scope>
</reference>
<evidence type="ECO:0000313" key="20">
    <source>
        <dbReference type="EMBL" id="GCB61092.1"/>
    </source>
</evidence>
<evidence type="ECO:0000256" key="9">
    <source>
        <dbReference type="ARBA" id="ARBA00023212"/>
    </source>
</evidence>
<dbReference type="OMA" id="WRYHCTE"/>
<feature type="region of interest" description="Disordered" evidence="17">
    <location>
        <begin position="765"/>
        <end position="854"/>
    </location>
</feature>
<feature type="compositionally biased region" description="Polar residues" evidence="17">
    <location>
        <begin position="787"/>
        <end position="796"/>
    </location>
</feature>
<evidence type="ECO:0000256" key="2">
    <source>
        <dbReference type="ARBA" id="ARBA00004123"/>
    </source>
</evidence>
<feature type="region of interest" description="Disordered" evidence="17">
    <location>
        <begin position="3117"/>
        <end position="3136"/>
    </location>
</feature>
<feature type="coiled-coil region" evidence="16">
    <location>
        <begin position="4154"/>
        <end position="4192"/>
    </location>
</feature>
<feature type="domain" description="Kinesin motor" evidence="18">
    <location>
        <begin position="1"/>
        <end position="300"/>
    </location>
</feature>
<keyword evidence="7 16" id="KW-0175">Coiled coil</keyword>
<evidence type="ECO:0000259" key="19">
    <source>
        <dbReference type="PROSITE" id="PS50848"/>
    </source>
</evidence>
<sequence>VYQDLGTSVLSGAIEGYNVCLFAYGQTGSGKTYTMMGTPASVGLTPRICKGLFSRVDDDQEKPTSCRIEVSFLEIYNERVRDLLKRGDGNKPYTLRVREHPDKGPYVQGLSQHLVSDYEQLVELLEEGISNRITAATHIHDASSRSHAIFTIHYTQATLEDHLPSEMVSKINLVDLAGSERADPNFCKDRITEGSNINKSLVTLGIVISTLAQNSQMTSSCQSINSVVSEGDNGSHSGTYSGNNRRQCYVPYRDSVLTWLLKDSLGGNSKTIMIATISPASTSYSETISTLRYAAHAKNIINKPRVNEDANVKLIRELREEIDRLKTMLMNFELVDQLTQDWTDRWKDTKAIMEEYSVDINRGKAGVIVAALLPHLIAMDEDILSTGVALYHLGEGTTKIGGLDAEAEQDIVLQGPWVETEHCVIHNDNGVVTLEPIGGSQCTVNELDITHSCRLSQGAVIALGKVHKFRFNHPTEAAKLRQRRAVSLLSDHILEHDKDKDEEMELSETRRQLVELQERYQNKQQEHEEYKQKLKGLEVFYQEQIQHQQCYIEELRQHVQAAQSLAEQDLEHDQEELKQQIEKDQQCLVNEGKRLVSLEQHRRELGIQTDTASFTECGVQITPQTEEISLIEQDRKRLVQLELLQKHSLRKAERNISKKRVRYQLERIAGKHKLLEAKTNLQHLEAASLLSKDQLKPPIMDKTSTSQASSNPQLTKWNKSFPPYTLPAKKHSPSVPLLTRRHSDSNDLVSRLHPQYAPVYSNFLKRKNSATSPQTIKKQNSAHRSRSVGSLQQVGLPNTRKPGSEVVSPTWGQLHKKQKAVQHEKVSETHALKQSTKGSHSTSKEQPKMDDASCLQPEVQQLISDIPENKNSLGCLLSETRTRKSDLMASSLEFQTNTNKLLKVTNEDMKQDLTWKCLFMNASNTLSPSGICKKPPCGRLSRAKRISKENATRRSSPSQGRLPIKSASSMVNLSVLWEPAPHPGKTRKWHSDKILNASTTVASDSLRGWFGGEGISDGESLNSVDSLSSAYASALKEQLQEEELEGQQCKWYDDCSESDDSQMSQDSLVDKEPKPAGTLNASEGDAHVCFPFHKITMRKLANRGRSISLDSLADVEGGSDIFRMDSAESTTSDEMPAEVYWNLPWTEGDGNKTDHVPAVVIDKKEGAGALKLKRQRFYLSSDTELRATEIGKSKHLENLEHNENDMDSLIMTDAWSSCGSPVMAISLGQNDMCRDVEAELAEGPENNWVHPLFKFDPAHNTQHHDATQNFHETPAFVTLLEDNTPCTENKGGKLNKEKGSAQTKEPLNCTSRTCGVMMQDPGPTDRSLAHVTEVLGSSEEETMHAPATKIPIEISVVRDRILSAQQSCSLMESKELGEHSMPNTYLKLTTSGTDTIVSVQNVGFEMEVTQQKQQENTGTERTCTWSQCSLLGDDGDHRRYIHGSSSRVNTTKLNSISGNKRFILQSEELSCLSQSNDMTESQTSSNSSSPAAVCNSSSLYGLGAGPLKQVLEPKVVVEGEVYVEKNSTVDNNLLIESRILTPSLIWDESKPFLELSTVQGMDPDIVNSTLLKDGNSQTEQSSFVPDRDRQTVKPIIMQGSPDTRCAVTKGKDDWDLMSSSVLNDDLQKAKNHLCLLRNGSKFTSTEILLQAVTNPVDSETKVSELKTPDDDEHLHMGTSMVCSEDFQVTTGSSFSQEQSIVSRTASNKKEECVSKDRINEKKMSKTSDNPDVDCLNYKRIPLNGDSHDQQHNDNILAEKNTVLNLPASGQSAPNSVIEEPKTSAVESRFWDVFHLDYNIAAKLNRAYSILPNKLNFPVESISRGHLPQPLIKKPENINRLVEEESEISCRPNMERIPIMENVVCQLETENLQTNRNGLKTEVIQSTNDYKETDANLNNVGIDVLTDQFIEANSRREERFASEHKDTEEIDGHVNAAKLSKSNMMVQGNLPYFGHNLPIEASVTMAGTGSPGEFEEEEADGEKQSNSAETCKHIIQKDGCAEDELLDRDAEDYQKRIICAELIQRVACDYQEQSKSKGNSAGSDTTEKTGKNSATSDNYFQAMCLITRRSSMAEIGDNTRTDSTNIAEDSEVGVLSTLQKSGNKPDEVIFFHNEGFVKLNENDNGEERAFQKATEVKGDGMPGGFSSSKYCLEQICTRKCITTNEDAAGGAAKESSQLSDWTCAEACSTVDTSSVAFQSMINASYDANHTRSALGHTKQEAFMVAQSVVVESENHLETECSTETVSNQRQSKYDCEIQMGTDFLICPTERSDLLPDTIQDVRRLCMESNQEGDARELIQENNLIVGFEGRTNNRNIPGINYVTGTADNQLPFMVVDCTPDQKEMTETTSVPKAVTNMITEITETMTKNSESGKGSAKSKFSMKTRNNTERNGRSLLIYNDPQEIKMATCPRVEGSIPHLDTNNRSKQSHSHPLLSPRSVEDTKNIEIGTNSKESPMRKEQYDMCEEKMLRFSRAETEHRDTVKNPHMVSRRCTCNDQGADSFHISTCTAHESERQIFANRYQDTLQVDVTTLAIVDETESEINEQYCPKISKCIKSAVSITNNEEQKVLQGKMLPVIESPVCEALQETEMFGMLPDGHESCLTVSLCDMGEHSLNSQQLRTNLLAQARRLDNHAIVDLKMLQGPRRNNAMADSVESNNDENFHVKRRLDHKLLCENIAQQQLAESKSITDKAMCSKDTLLLQNNDQNMSFENMVSISKPAATIQDTVTSKSRRDSIEWQSRSGGVGPPESCFTFKDNLQEMDEEKTSAGDCQINSTIGKREECSAARRSVNTLPSQDVILKEVIGRHVMWYSFDPTTISDVSDFQADPQTDQSRFAEHYLIKAGNGAVANQEQKTSENIIHSDLSMVTLSQEPNVFKNHQSLFLHDRNTYNTCFSASALNVERQTEVIKGSLQDICQLDGNPVTHGKSEVLPSRSFAHQHEESCRCTSSKSVSAKLEEKEVQNEQKLYPRKEKTIENRTLEDDAKQAVMPRSAGPSSLENTSGSVLLKKHNVARRDQYQHIQKGLQQSVQEQSSSIAGLSPSYLLKAEIKCQDAHPSNVDCVNVFKPQSLIKSFGHHKQIALRCRREEENSSVGLVDGDLVGMGVSDPTVNPLNMHVTTSEQPLKRREESVPADSETSSEIVGYAKICNDKGVPDSANNESTSKEVSGCERCEDAQLLLENELRTFKQELVCNGSALLLNVHNKNHEVLDDIKEERKSWCPSEVDFLPQYVREGSHKATVQTGTQKMVEAATSECKSGIQHSGRCVPFCTPVHQVHGQEQPVAQLQQTQNQLTPGHQLKNESKYQIKDLYNNYATAETYNKFSSQESDLPDGSDRSYDIYEQIVNSVQQCKKIGEFHSQSHGSTEMDGTCHTTDLSVLSDSCNSSCSECSSVAQISEVGTEGQGSSNSEFLNGSDKRSCTNTTNALKKKLQRLKRIKSKPITDKTKDSSSDEEIDIEFLSLKELRTRHCGRGINKLQSHVCTCKDPMSTITTKLEHHGEEARAPLLKQRHSIPVVHLPSHNVDLLIQGSSGHSPLAALITKPLDALNPSNVPASPYGEQGAYQIEEYRERDMDRRHGQKQNLKPELVRERVSVNTDSQISTSNAVVHSRVTLPCNRGQSNHSVKRQSDDDCISATFGEFHPRNLTEEKLKDQRFSEVELSFREKKDSLHFASSDINPYVHQQQSNEVSRANWKQCSFGSASNVCNLQSKQSYPGRVMRCSSVDNGLNVQNSPFNSHLSCYVNTRAISDTLSNVSDFQGETFEAAYPGDLGGDNYQRSRYSSMAASSFQPSPFPSSNSEFENARSQVDEIVLLYPIEPSEKSSSNGSLKLTCNQETQTLGRVKLQKLCRHQRSYTQTPMQTPVQQGPWSNLQNLSVHLSQLLHSTTELLGNIHPNADHSNKTSSQTNQNSGTSGTTRTVDSCTQTVVDVAIQTEILSHNIDKVSQENPRNEIPRSPEFNVIVKVIGSDVNVSQEHSNVTLTLQERQPNKQKQTRDGVTGMVDSKSEDQDERKKEIESLRQERAQIMSGIYLDFNQHQLTVELTEAKLNYGLGETDALLRILQGGAADDLNVPIRQQLYDRHMKTIEALRKERDEKLQKFRRTRSLSPQKHLSLQCQKHLTSSHQEQDLPSKWKNYLQRLRQDVVENTRTQAVVKGREETTSEIEYLLRDYQKAREEAKMEIAKARDKLRARAEKEKCRLQQQMISQLLKNKSSTDATIPNRGRTAYRSLQVNVTERPAAEIIQSFHAASCPPIGLIPGNREKGSNRTGNFSCLKKYQDLATHTIASVKAEIMVASVNNLRNLLNGKSAAGWRYHCTEKGILMFYKKYTSPTKHGFMGVGLIEKPLHCVWCMVKDHSKRQLYDKTIKTVEVHQQLGSGIELVYLVNDTSVCYLNQPRDFCCISVEAKEDQQYILAMQSIYEESMPRPVKEFVRGEMMPSGWILQPDAQNGKEITRLIYLTQVDLGAPALPARLLGSVAKRQPLCIANLASLLSC</sequence>
<feature type="region of interest" description="Disordered" evidence="17">
    <location>
        <begin position="2420"/>
        <end position="2458"/>
    </location>
</feature>
<feature type="region of interest" description="Disordered" evidence="17">
    <location>
        <begin position="1053"/>
        <end position="1082"/>
    </location>
</feature>
<dbReference type="Gene3D" id="3.30.530.20">
    <property type="match status" value="1"/>
</dbReference>
<dbReference type="FunFam" id="2.60.200.20:FF:000005">
    <property type="entry name" value="Kinesin family member 16B"/>
    <property type="match status" value="1"/>
</dbReference>
<dbReference type="FunFam" id="3.30.530.20:FF:000022">
    <property type="entry name" value="StAR-related lipid transfer (START) domain-containing 9"/>
    <property type="match status" value="1"/>
</dbReference>
<dbReference type="GO" id="GO:0005814">
    <property type="term" value="C:centriole"/>
    <property type="evidence" value="ECO:0007669"/>
    <property type="project" value="UniProtKB-SubCell"/>
</dbReference>
<dbReference type="InterPro" id="IPR027417">
    <property type="entry name" value="P-loop_NTPase"/>
</dbReference>
<dbReference type="GO" id="GO:0003777">
    <property type="term" value="F:microtubule motor activity"/>
    <property type="evidence" value="ECO:0007669"/>
    <property type="project" value="InterPro"/>
</dbReference>
<dbReference type="STRING" id="75743.A0A401NJQ2"/>
<dbReference type="InterPro" id="IPR023393">
    <property type="entry name" value="START-like_dom_sf"/>
</dbReference>
<dbReference type="EMBL" id="BFAA01005047">
    <property type="protein sequence ID" value="GCB61092.1"/>
    <property type="molecule type" value="Genomic_DNA"/>
</dbReference>
<dbReference type="FunFam" id="3.40.850.10:FF:000021">
    <property type="entry name" value="kinesin-like protein KIF16B isoform X1"/>
    <property type="match status" value="1"/>
</dbReference>
<dbReference type="Pfam" id="PF00225">
    <property type="entry name" value="Kinesin"/>
    <property type="match status" value="1"/>
</dbReference>
<feature type="region of interest" description="Disordered" evidence="17">
    <location>
        <begin position="3399"/>
        <end position="3419"/>
    </location>
</feature>
<feature type="binding site" evidence="15">
    <location>
        <begin position="25"/>
        <end position="32"/>
    </location>
    <ligand>
        <name>ATP</name>
        <dbReference type="ChEBI" id="CHEBI:30616"/>
    </ligand>
</feature>
<evidence type="ECO:0000256" key="13">
    <source>
        <dbReference type="ARBA" id="ARBA00070248"/>
    </source>
</evidence>
<evidence type="ECO:0000256" key="6">
    <source>
        <dbReference type="ARBA" id="ARBA00022840"/>
    </source>
</evidence>
<keyword evidence="3" id="KW-0963">Cytoplasm</keyword>
<evidence type="ECO:0000313" key="21">
    <source>
        <dbReference type="Proteomes" id="UP000288216"/>
    </source>
</evidence>
<evidence type="ECO:0000256" key="5">
    <source>
        <dbReference type="ARBA" id="ARBA00022741"/>
    </source>
</evidence>
<dbReference type="InterPro" id="IPR002913">
    <property type="entry name" value="START_lipid-bd_dom"/>
</dbReference>
<dbReference type="PROSITE" id="PS50848">
    <property type="entry name" value="START"/>
    <property type="match status" value="1"/>
</dbReference>
<feature type="region of interest" description="Disordered" evidence="17">
    <location>
        <begin position="2032"/>
        <end position="2053"/>
    </location>
</feature>
<accession>A0A401NJQ2</accession>
<feature type="compositionally biased region" description="Low complexity" evidence="17">
    <location>
        <begin position="3899"/>
        <end position="3914"/>
    </location>
</feature>
<evidence type="ECO:0000256" key="15">
    <source>
        <dbReference type="PROSITE-ProRule" id="PRU00283"/>
    </source>
</evidence>
<dbReference type="InterPro" id="IPR008984">
    <property type="entry name" value="SMAD_FHA_dom_sf"/>
</dbReference>
<evidence type="ECO:0000256" key="8">
    <source>
        <dbReference type="ARBA" id="ARBA00023175"/>
    </source>
</evidence>
<feature type="compositionally biased region" description="Polar residues" evidence="17">
    <location>
        <begin position="2032"/>
        <end position="2043"/>
    </location>
</feature>
<comment type="subcellular location">
    <subcellularLocation>
        <location evidence="1">Cytoplasm</location>
        <location evidence="1">Cytoskeleton</location>
        <location evidence="1">Microtubule organizing center</location>
        <location evidence="1">Centrosome</location>
        <location evidence="1">Centriole</location>
    </subcellularLocation>
    <subcellularLocation>
        <location evidence="2">Nucleus</location>
    </subcellularLocation>
</comment>
<gene>
    <name evidence="20" type="ORF">scyTo_0011250</name>
</gene>
<keyword evidence="5 15" id="KW-0547">Nucleotide-binding</keyword>
<keyword evidence="21" id="KW-1185">Reference proteome</keyword>
<keyword evidence="6 15" id="KW-0067">ATP-binding</keyword>
<dbReference type="InterPro" id="IPR000253">
    <property type="entry name" value="FHA_dom"/>
</dbReference>
<feature type="region of interest" description="Disordered" evidence="17">
    <location>
        <begin position="2364"/>
        <end position="2384"/>
    </location>
</feature>
<dbReference type="PROSITE" id="PS00411">
    <property type="entry name" value="KINESIN_MOTOR_1"/>
    <property type="match status" value="1"/>
</dbReference>
<dbReference type="Pfam" id="PF01852">
    <property type="entry name" value="START"/>
    <property type="match status" value="1"/>
</dbReference>
<feature type="coiled-coil region" evidence="16">
    <location>
        <begin position="499"/>
        <end position="540"/>
    </location>
</feature>
<keyword evidence="8 15" id="KW-0505">Motor protein</keyword>
<dbReference type="PANTHER" id="PTHR47117">
    <property type="entry name" value="STAR-RELATED LIPID TRANSFER PROTEIN 9"/>
    <property type="match status" value="1"/>
</dbReference>
<dbReference type="InterPro" id="IPR001752">
    <property type="entry name" value="Kinesin_motor_dom"/>
</dbReference>
<organism evidence="20 21">
    <name type="scientific">Scyliorhinus torazame</name>
    <name type="common">Cloudy catshark</name>
    <name type="synonym">Catulus torazame</name>
    <dbReference type="NCBI Taxonomy" id="75743"/>
    <lineage>
        <taxon>Eukaryota</taxon>
        <taxon>Metazoa</taxon>
        <taxon>Chordata</taxon>
        <taxon>Craniata</taxon>
        <taxon>Vertebrata</taxon>
        <taxon>Chondrichthyes</taxon>
        <taxon>Elasmobranchii</taxon>
        <taxon>Galeomorphii</taxon>
        <taxon>Galeoidea</taxon>
        <taxon>Carcharhiniformes</taxon>
        <taxon>Scyliorhinidae</taxon>
        <taxon>Scyliorhinus</taxon>
    </lineage>
</organism>
<comment type="caution">
    <text evidence="20">The sequence shown here is derived from an EMBL/GenBank/DDBJ whole genome shotgun (WGS) entry which is preliminary data.</text>
</comment>
<feature type="compositionally biased region" description="Basic and acidic residues" evidence="17">
    <location>
        <begin position="4001"/>
        <end position="4011"/>
    </location>
</feature>
<evidence type="ECO:0000256" key="11">
    <source>
        <dbReference type="ARBA" id="ARBA00038673"/>
    </source>
</evidence>
<comment type="function">
    <text evidence="12">Microtubule-dependent motor protein required for spindle pole assembly during mitosis. Required to stabilize the pericentriolar material (PCM).</text>
</comment>
<feature type="region of interest" description="Disordered" evidence="17">
    <location>
        <begin position="695"/>
        <end position="721"/>
    </location>
</feature>
<feature type="region of interest" description="Disordered" evidence="17">
    <location>
        <begin position="3888"/>
        <end position="3917"/>
    </location>
</feature>